<dbReference type="RefSeq" id="XP_060435753.1">
    <property type="nucleotide sequence ID" value="XM_060573645.1"/>
</dbReference>
<evidence type="ECO:0000256" key="1">
    <source>
        <dbReference type="SAM" id="SignalP"/>
    </source>
</evidence>
<dbReference type="EMBL" id="JAHMHR010000003">
    <property type="protein sequence ID" value="KAK1699996.1"/>
    <property type="molecule type" value="Genomic_DNA"/>
</dbReference>
<evidence type="ECO:0000313" key="3">
    <source>
        <dbReference type="Proteomes" id="UP001224890"/>
    </source>
</evidence>
<organism evidence="2 3">
    <name type="scientific">Colletotrichum godetiae</name>
    <dbReference type="NCBI Taxonomy" id="1209918"/>
    <lineage>
        <taxon>Eukaryota</taxon>
        <taxon>Fungi</taxon>
        <taxon>Dikarya</taxon>
        <taxon>Ascomycota</taxon>
        <taxon>Pezizomycotina</taxon>
        <taxon>Sordariomycetes</taxon>
        <taxon>Hypocreomycetidae</taxon>
        <taxon>Glomerellales</taxon>
        <taxon>Glomerellaceae</taxon>
        <taxon>Colletotrichum</taxon>
        <taxon>Colletotrichum acutatum species complex</taxon>
    </lineage>
</organism>
<dbReference type="AlphaFoldDB" id="A0AAJ0AX97"/>
<name>A0AAJ0AX97_9PEZI</name>
<dbReference type="GeneID" id="85458171"/>
<keyword evidence="1" id="KW-0732">Signal</keyword>
<proteinExistence type="predicted"/>
<gene>
    <name evidence="2" type="ORF">BDP55DRAFT_645578</name>
</gene>
<protein>
    <recommendedName>
        <fullName evidence="4">Secreted protein</fullName>
    </recommendedName>
</protein>
<reference evidence="2" key="1">
    <citation type="submission" date="2021-06" db="EMBL/GenBank/DDBJ databases">
        <title>Comparative genomics, transcriptomics and evolutionary studies reveal genomic signatures of adaptation to plant cell wall in hemibiotrophic fungi.</title>
        <authorList>
            <consortium name="DOE Joint Genome Institute"/>
            <person name="Baroncelli R."/>
            <person name="Diaz J.F."/>
            <person name="Benocci T."/>
            <person name="Peng M."/>
            <person name="Battaglia E."/>
            <person name="Haridas S."/>
            <person name="Andreopoulos W."/>
            <person name="Labutti K."/>
            <person name="Pangilinan J."/>
            <person name="Floch G.L."/>
            <person name="Makela M.R."/>
            <person name="Henrissat B."/>
            <person name="Grigoriev I.V."/>
            <person name="Crouch J.A."/>
            <person name="De Vries R.P."/>
            <person name="Sukno S.A."/>
            <person name="Thon M.R."/>
        </authorList>
    </citation>
    <scope>NUCLEOTIDE SEQUENCE</scope>
    <source>
        <strain evidence="2">CBS 193.32</strain>
    </source>
</reference>
<feature type="signal peptide" evidence="1">
    <location>
        <begin position="1"/>
        <end position="26"/>
    </location>
</feature>
<feature type="non-terminal residue" evidence="2">
    <location>
        <position position="83"/>
    </location>
</feature>
<comment type="caution">
    <text evidence="2">The sequence shown here is derived from an EMBL/GenBank/DDBJ whole genome shotgun (WGS) entry which is preliminary data.</text>
</comment>
<accession>A0AAJ0AX97</accession>
<sequence>MRLEESVRLVFFALAWLPWNVPRVHWQKRNSGSGQVTEYGLPGRLDCGIWSGFLAGRDAWPPTGPRRRNKTFFFCGFWFSFAV</sequence>
<keyword evidence="3" id="KW-1185">Reference proteome</keyword>
<dbReference type="Proteomes" id="UP001224890">
    <property type="component" value="Unassembled WGS sequence"/>
</dbReference>
<evidence type="ECO:0008006" key="4">
    <source>
        <dbReference type="Google" id="ProtNLM"/>
    </source>
</evidence>
<evidence type="ECO:0000313" key="2">
    <source>
        <dbReference type="EMBL" id="KAK1699996.1"/>
    </source>
</evidence>
<feature type="chain" id="PRO_5042468322" description="Secreted protein" evidence="1">
    <location>
        <begin position="27"/>
        <end position="83"/>
    </location>
</feature>